<dbReference type="Gene3D" id="3.40.50.1820">
    <property type="entry name" value="alpha/beta hydrolase"/>
    <property type="match status" value="1"/>
</dbReference>
<evidence type="ECO:0000259" key="5">
    <source>
        <dbReference type="Pfam" id="PF08386"/>
    </source>
</evidence>
<accession>A0A919TLW6</accession>
<evidence type="ECO:0000256" key="3">
    <source>
        <dbReference type="ARBA" id="ARBA00022801"/>
    </source>
</evidence>
<dbReference type="AlphaFoldDB" id="A0A919TLW6"/>
<evidence type="ECO:0000313" key="6">
    <source>
        <dbReference type="EMBL" id="GIF07042.1"/>
    </source>
</evidence>
<dbReference type="Proteomes" id="UP000629619">
    <property type="component" value="Unassembled WGS sequence"/>
</dbReference>
<dbReference type="SUPFAM" id="SSF53474">
    <property type="entry name" value="alpha/beta-Hydrolases"/>
    <property type="match status" value="1"/>
</dbReference>
<dbReference type="InterPro" id="IPR013595">
    <property type="entry name" value="Pept_S33_TAP-like_C"/>
</dbReference>
<dbReference type="InterPro" id="IPR029058">
    <property type="entry name" value="AB_hydrolase_fold"/>
</dbReference>
<dbReference type="PANTHER" id="PTHR43248">
    <property type="entry name" value="2-SUCCINYL-6-HYDROXY-2,4-CYCLOHEXADIENE-1-CARBOXYLATE SYNTHASE"/>
    <property type="match status" value="1"/>
</dbReference>
<keyword evidence="7" id="KW-1185">Reference proteome</keyword>
<evidence type="ECO:0000256" key="2">
    <source>
        <dbReference type="ARBA" id="ARBA00022729"/>
    </source>
</evidence>
<reference evidence="6" key="1">
    <citation type="submission" date="2021-01" db="EMBL/GenBank/DDBJ databases">
        <title>Whole genome shotgun sequence of Actinoplanes siamensis NBRC 109076.</title>
        <authorList>
            <person name="Komaki H."/>
            <person name="Tamura T."/>
        </authorList>
    </citation>
    <scope>NUCLEOTIDE SEQUENCE</scope>
    <source>
        <strain evidence="6">NBRC 109076</strain>
    </source>
</reference>
<evidence type="ECO:0000256" key="1">
    <source>
        <dbReference type="ARBA" id="ARBA00010088"/>
    </source>
</evidence>
<organism evidence="6 7">
    <name type="scientific">Actinoplanes siamensis</name>
    <dbReference type="NCBI Taxonomy" id="1223317"/>
    <lineage>
        <taxon>Bacteria</taxon>
        <taxon>Bacillati</taxon>
        <taxon>Actinomycetota</taxon>
        <taxon>Actinomycetes</taxon>
        <taxon>Micromonosporales</taxon>
        <taxon>Micromonosporaceae</taxon>
        <taxon>Actinoplanes</taxon>
    </lineage>
</organism>
<dbReference type="InterPro" id="IPR051601">
    <property type="entry name" value="Serine_prot/Carboxylest_S33"/>
</dbReference>
<evidence type="ECO:0000313" key="7">
    <source>
        <dbReference type="Proteomes" id="UP000629619"/>
    </source>
</evidence>
<dbReference type="EMBL" id="BOMW01000044">
    <property type="protein sequence ID" value="GIF07042.1"/>
    <property type="molecule type" value="Genomic_DNA"/>
</dbReference>
<keyword evidence="2 4" id="KW-0732">Signal</keyword>
<sequence length="494" mass="52784">MAALAVATASAAAVVAPSAPARAARPPGPARVAAPDWRPCPDAAQAAAGLQCSSVEVPLDYRAPAGRTITIGISRLPGTDPARRRGALVLNPGGQFASELSLPLRLVALGLPSTVRERYDLIAFDPRGIGASTPVTCDLDAPHLFTIPPARYARVRADITADAGRMRAIADGCGSSGSAASLPHMTVANVARDLDRIRQALGEERVSYLGYSFGTYIGAVYATLFPGRTDRVVLDSVVGPGGMDHTWSRRLGLGAEQRFPDFAAWAADEDVRYGLGDTPHRVRATMSRLAGRLDRAPVERIDGSLLRYLTFALLFSDATFPALAQFWAVLNKATSGSTLDPDEVTLLRQMSNTAFDFSGLLHLACNNVEGWPRGVRAYERDVALDRERYPLFGAASAGLWPCAFWPARTVEPRVRISDDGPSDILMVQNRRDPGTPLAGALQTRRALGQRARMITVEQGGHLVYLHSGNACADAAVTQFLVLGVRPGADRVCPR</sequence>
<feature type="signal peptide" evidence="4">
    <location>
        <begin position="1"/>
        <end position="23"/>
    </location>
</feature>
<dbReference type="GO" id="GO:0016787">
    <property type="term" value="F:hydrolase activity"/>
    <property type="evidence" value="ECO:0007669"/>
    <property type="project" value="UniProtKB-KW"/>
</dbReference>
<dbReference type="PANTHER" id="PTHR43248:SF29">
    <property type="entry name" value="TRIPEPTIDYL AMINOPEPTIDASE"/>
    <property type="match status" value="1"/>
</dbReference>
<feature type="domain" description="Peptidase S33 tripeptidyl aminopeptidase-like C-terminal" evidence="5">
    <location>
        <begin position="396"/>
        <end position="492"/>
    </location>
</feature>
<gene>
    <name evidence="6" type="ORF">Asi03nite_45800</name>
</gene>
<comment type="similarity">
    <text evidence="1">Belongs to the peptidase S33 family.</text>
</comment>
<feature type="chain" id="PRO_5037701996" evidence="4">
    <location>
        <begin position="24"/>
        <end position="494"/>
    </location>
</feature>
<protein>
    <submittedName>
        <fullName evidence="6">Alpha/beta hydrolase</fullName>
    </submittedName>
</protein>
<name>A0A919TLW6_9ACTN</name>
<evidence type="ECO:0000256" key="4">
    <source>
        <dbReference type="SAM" id="SignalP"/>
    </source>
</evidence>
<proteinExistence type="inferred from homology"/>
<dbReference type="Pfam" id="PF08386">
    <property type="entry name" value="Abhydrolase_4"/>
    <property type="match status" value="1"/>
</dbReference>
<keyword evidence="3 6" id="KW-0378">Hydrolase</keyword>
<comment type="caution">
    <text evidence="6">The sequence shown here is derived from an EMBL/GenBank/DDBJ whole genome shotgun (WGS) entry which is preliminary data.</text>
</comment>